<dbReference type="EMBL" id="BGPR01003089">
    <property type="protein sequence ID" value="GBM83530.1"/>
    <property type="molecule type" value="Genomic_DNA"/>
</dbReference>
<accession>A0A4Y2J0T0</accession>
<dbReference type="Proteomes" id="UP000499080">
    <property type="component" value="Unassembled WGS sequence"/>
</dbReference>
<evidence type="ECO:0000313" key="2">
    <source>
        <dbReference type="Proteomes" id="UP000499080"/>
    </source>
</evidence>
<sequence>MVSVELRKVFELVLSLFVLTQHLHNYIPYSNFSLQQSCSSLAMQVCKLAASSARQNRKFIPRLQQVNANFEVTIRQTCSELVASSSFQTSSKKESTHTNLGFEPRTTCLSNLSLYTLSQRDVYGRT</sequence>
<gene>
    <name evidence="1" type="ORF">AVEN_119692_1</name>
</gene>
<keyword evidence="2" id="KW-1185">Reference proteome</keyword>
<comment type="caution">
    <text evidence="1">The sequence shown here is derived from an EMBL/GenBank/DDBJ whole genome shotgun (WGS) entry which is preliminary data.</text>
</comment>
<evidence type="ECO:0000313" key="1">
    <source>
        <dbReference type="EMBL" id="GBM83530.1"/>
    </source>
</evidence>
<organism evidence="1 2">
    <name type="scientific">Araneus ventricosus</name>
    <name type="common">Orbweaver spider</name>
    <name type="synonym">Epeira ventricosa</name>
    <dbReference type="NCBI Taxonomy" id="182803"/>
    <lineage>
        <taxon>Eukaryota</taxon>
        <taxon>Metazoa</taxon>
        <taxon>Ecdysozoa</taxon>
        <taxon>Arthropoda</taxon>
        <taxon>Chelicerata</taxon>
        <taxon>Arachnida</taxon>
        <taxon>Araneae</taxon>
        <taxon>Araneomorphae</taxon>
        <taxon>Entelegynae</taxon>
        <taxon>Araneoidea</taxon>
        <taxon>Araneidae</taxon>
        <taxon>Araneus</taxon>
    </lineage>
</organism>
<protein>
    <submittedName>
        <fullName evidence="1">Uncharacterized protein</fullName>
    </submittedName>
</protein>
<dbReference type="AlphaFoldDB" id="A0A4Y2J0T0"/>
<reference evidence="1 2" key="1">
    <citation type="journal article" date="2019" name="Sci. Rep.">
        <title>Orb-weaving spider Araneus ventricosus genome elucidates the spidroin gene catalogue.</title>
        <authorList>
            <person name="Kono N."/>
            <person name="Nakamura H."/>
            <person name="Ohtoshi R."/>
            <person name="Moran D.A.P."/>
            <person name="Shinohara A."/>
            <person name="Yoshida Y."/>
            <person name="Fujiwara M."/>
            <person name="Mori M."/>
            <person name="Tomita M."/>
            <person name="Arakawa K."/>
        </authorList>
    </citation>
    <scope>NUCLEOTIDE SEQUENCE [LARGE SCALE GENOMIC DNA]</scope>
</reference>
<name>A0A4Y2J0T0_ARAVE</name>
<proteinExistence type="predicted"/>